<comment type="caution">
    <text evidence="3">Lacks conserved residue(s) required for the propagation of feature annotation.</text>
</comment>
<evidence type="ECO:0000313" key="5">
    <source>
        <dbReference type="EMBL" id="MFD0852486.1"/>
    </source>
</evidence>
<dbReference type="SUPFAM" id="SSF82282">
    <property type="entry name" value="Homocysteine S-methyltransferase"/>
    <property type="match status" value="1"/>
</dbReference>
<dbReference type="PANTHER" id="PTHR11103:SF18">
    <property type="entry name" value="SLR1189 PROTEIN"/>
    <property type="match status" value="1"/>
</dbReference>
<feature type="domain" description="Hcy-binding" evidence="4">
    <location>
        <begin position="1"/>
        <end position="88"/>
    </location>
</feature>
<accession>A0ABW3CDB5</accession>
<dbReference type="Gene3D" id="3.20.20.330">
    <property type="entry name" value="Homocysteine-binding-like domain"/>
    <property type="match status" value="1"/>
</dbReference>
<name>A0ABW3CDB5_9ACTN</name>
<keyword evidence="1" id="KW-0489">Methyltransferase</keyword>
<dbReference type="Proteomes" id="UP001597083">
    <property type="component" value="Unassembled WGS sequence"/>
</dbReference>
<evidence type="ECO:0000256" key="3">
    <source>
        <dbReference type="PROSITE-ProRule" id="PRU00333"/>
    </source>
</evidence>
<dbReference type="Pfam" id="PF02574">
    <property type="entry name" value="S-methyl_trans"/>
    <property type="match status" value="1"/>
</dbReference>
<evidence type="ECO:0000313" key="6">
    <source>
        <dbReference type="Proteomes" id="UP001597083"/>
    </source>
</evidence>
<evidence type="ECO:0000256" key="1">
    <source>
        <dbReference type="ARBA" id="ARBA00022603"/>
    </source>
</evidence>
<reference evidence="6" key="1">
    <citation type="journal article" date="2019" name="Int. J. Syst. Evol. Microbiol.">
        <title>The Global Catalogue of Microorganisms (GCM) 10K type strain sequencing project: providing services to taxonomists for standard genome sequencing and annotation.</title>
        <authorList>
            <consortium name="The Broad Institute Genomics Platform"/>
            <consortium name="The Broad Institute Genome Sequencing Center for Infectious Disease"/>
            <person name="Wu L."/>
            <person name="Ma J."/>
        </authorList>
    </citation>
    <scope>NUCLEOTIDE SEQUENCE [LARGE SCALE GENOMIC DNA]</scope>
    <source>
        <strain evidence="6">JCM 31696</strain>
    </source>
</reference>
<organism evidence="5 6">
    <name type="scientific">Actinomadura adrarensis</name>
    <dbReference type="NCBI Taxonomy" id="1819600"/>
    <lineage>
        <taxon>Bacteria</taxon>
        <taxon>Bacillati</taxon>
        <taxon>Actinomycetota</taxon>
        <taxon>Actinomycetes</taxon>
        <taxon>Streptosporangiales</taxon>
        <taxon>Thermomonosporaceae</taxon>
        <taxon>Actinomadura</taxon>
    </lineage>
</organism>
<sequence length="88" mass="9403">MTDIRNALAERILVCDGAMGTMLHAAGNSLDQALPALNLTEAELVRTIHDSYVEAGAGIIQTNTFGASRPRLAAYGFGDRVEEINREG</sequence>
<feature type="non-terminal residue" evidence="5">
    <location>
        <position position="88"/>
    </location>
</feature>
<comment type="caution">
    <text evidence="5">The sequence shown here is derived from an EMBL/GenBank/DDBJ whole genome shotgun (WGS) entry which is preliminary data.</text>
</comment>
<dbReference type="InterPro" id="IPR003726">
    <property type="entry name" value="HCY_dom"/>
</dbReference>
<evidence type="ECO:0000256" key="2">
    <source>
        <dbReference type="ARBA" id="ARBA00022679"/>
    </source>
</evidence>
<dbReference type="EMBL" id="JBHTIR010001389">
    <property type="protein sequence ID" value="MFD0852486.1"/>
    <property type="molecule type" value="Genomic_DNA"/>
</dbReference>
<dbReference type="InterPro" id="IPR036589">
    <property type="entry name" value="HCY_dom_sf"/>
</dbReference>
<dbReference type="PANTHER" id="PTHR11103">
    <property type="entry name" value="SLR1189 PROTEIN"/>
    <property type="match status" value="1"/>
</dbReference>
<protein>
    <submittedName>
        <fullName evidence="5">Homocysteine S-methyltransferase family protein</fullName>
    </submittedName>
</protein>
<dbReference type="PROSITE" id="PS50970">
    <property type="entry name" value="HCY"/>
    <property type="match status" value="1"/>
</dbReference>
<keyword evidence="6" id="KW-1185">Reference proteome</keyword>
<proteinExistence type="predicted"/>
<gene>
    <name evidence="5" type="ORF">ACFQ07_09645</name>
</gene>
<evidence type="ECO:0000259" key="4">
    <source>
        <dbReference type="PROSITE" id="PS50970"/>
    </source>
</evidence>
<keyword evidence="2" id="KW-0808">Transferase</keyword>